<reference evidence="2 3" key="1">
    <citation type="submission" date="2017-05" db="EMBL/GenBank/DDBJ databases">
        <authorList>
            <person name="Song R."/>
            <person name="Chenine A.L."/>
            <person name="Ruprecht R.M."/>
        </authorList>
    </citation>
    <scope>NUCLEOTIDE SEQUENCE [LARGE SCALE GENOMIC DNA]</scope>
    <source>
        <strain evidence="2 3">CECT 8489</strain>
    </source>
</reference>
<dbReference type="OrthoDB" id="7827015at2"/>
<evidence type="ECO:0000256" key="1">
    <source>
        <dbReference type="SAM" id="MobiDB-lite"/>
    </source>
</evidence>
<dbReference type="InterPro" id="IPR045514">
    <property type="entry name" value="DUF6478"/>
</dbReference>
<feature type="compositionally biased region" description="Polar residues" evidence="1">
    <location>
        <begin position="54"/>
        <end position="72"/>
    </location>
</feature>
<dbReference type="AlphaFoldDB" id="A0A238J028"/>
<dbReference type="Pfam" id="PF20086">
    <property type="entry name" value="DUF6478"/>
    <property type="match status" value="1"/>
</dbReference>
<organism evidence="2 3">
    <name type="scientific">Boseongicola aestuarii</name>
    <dbReference type="NCBI Taxonomy" id="1470561"/>
    <lineage>
        <taxon>Bacteria</taxon>
        <taxon>Pseudomonadati</taxon>
        <taxon>Pseudomonadota</taxon>
        <taxon>Alphaproteobacteria</taxon>
        <taxon>Rhodobacterales</taxon>
        <taxon>Paracoccaceae</taxon>
        <taxon>Boseongicola</taxon>
    </lineage>
</organism>
<evidence type="ECO:0000313" key="2">
    <source>
        <dbReference type="EMBL" id="SMX23525.1"/>
    </source>
</evidence>
<keyword evidence="3" id="KW-1185">Reference proteome</keyword>
<dbReference type="EMBL" id="FXXQ01000004">
    <property type="protein sequence ID" value="SMX23525.1"/>
    <property type="molecule type" value="Genomic_DNA"/>
</dbReference>
<sequence length="249" mass="27779">MLLKLADRRARRRWSRVDGFANAPEPLALNFIETETARLTQRVNQALRAAQTRLSNSLHAPANKSTPTQTDWNWRPDPGTDTIPLGGMAAVRPGTRITPDTALFHDCHRREVTFLATPPAHDASDLPSTTIKVQNFEGTYLSLATDLPNEALAGLSRHHIVALDISLTRDCPLDAYARLNLRHGPNTDHIVAKLADGNGAQRIEFDLGCLRLDETRLTQAWLDLIFDSPAQSRITLEHMALHRRPRAEI</sequence>
<name>A0A238J028_9RHOB</name>
<protein>
    <submittedName>
        <fullName evidence="2">Uncharacterized protein</fullName>
    </submittedName>
</protein>
<dbReference type="Proteomes" id="UP000201838">
    <property type="component" value="Unassembled WGS sequence"/>
</dbReference>
<gene>
    <name evidence="2" type="ORF">BOA8489_01634</name>
</gene>
<feature type="region of interest" description="Disordered" evidence="1">
    <location>
        <begin position="54"/>
        <end position="77"/>
    </location>
</feature>
<proteinExistence type="predicted"/>
<evidence type="ECO:0000313" key="3">
    <source>
        <dbReference type="Proteomes" id="UP000201838"/>
    </source>
</evidence>
<dbReference type="RefSeq" id="WP_093973498.1">
    <property type="nucleotide sequence ID" value="NZ_FXXQ01000004.1"/>
</dbReference>
<accession>A0A238J028</accession>